<dbReference type="SUPFAM" id="SSF144091">
    <property type="entry name" value="Rhomboid-like"/>
    <property type="match status" value="1"/>
</dbReference>
<evidence type="ECO:0000259" key="8">
    <source>
        <dbReference type="Pfam" id="PF01694"/>
    </source>
</evidence>
<comment type="subcellular location">
    <subcellularLocation>
        <location evidence="1">Membrane</location>
        <topology evidence="1">Multi-pass membrane protein</topology>
    </subcellularLocation>
</comment>
<sequence length="298" mass="33735">MSSLTCPSRLLGRSVLHHRPTACCSFRAPTIYVRHKYTLTSLTGNLRTKWAFRNSPPNPSNIRQFTHSTPWNATHLDRQIPRSSGGGPKPPSRSWIDDLPPSVIFWSIFAANAGVFIAWYYAKNNYTIFRDSRPYRWMTQNFTISVDNLKSGRIWTILTCCFSQADVTHLLFNGFTYFFMAQPVLAMLGNRQFLILYLGGDTTSVLWNQDIPHYSSHGASGAIYAIMSYFACREPFAKFLLFAIVPIPAWMFIPGVLLYDVFETVASNRMTRTDTAGHVGGVFAGIAYFLSRRAGIRL</sequence>
<dbReference type="InParanoid" id="A0A0C3BWX2"/>
<dbReference type="GO" id="GO:0004252">
    <property type="term" value="F:serine-type endopeptidase activity"/>
    <property type="evidence" value="ECO:0007669"/>
    <property type="project" value="InterPro"/>
</dbReference>
<keyword evidence="4" id="KW-0378">Hydrolase</keyword>
<proteinExistence type="inferred from homology"/>
<evidence type="ECO:0000256" key="4">
    <source>
        <dbReference type="ARBA" id="ARBA00022801"/>
    </source>
</evidence>
<dbReference type="OrthoDB" id="418595at2759"/>
<reference evidence="10" key="2">
    <citation type="submission" date="2015-01" db="EMBL/GenBank/DDBJ databases">
        <title>Evolutionary Origins and Diversification of the Mycorrhizal Mutualists.</title>
        <authorList>
            <consortium name="DOE Joint Genome Institute"/>
            <consortium name="Mycorrhizal Genomics Consortium"/>
            <person name="Kohler A."/>
            <person name="Kuo A."/>
            <person name="Nagy L.G."/>
            <person name="Floudas D."/>
            <person name="Copeland A."/>
            <person name="Barry K.W."/>
            <person name="Cichocki N."/>
            <person name="Veneault-Fourrey C."/>
            <person name="LaButti K."/>
            <person name="Lindquist E.A."/>
            <person name="Lipzen A."/>
            <person name="Lundell T."/>
            <person name="Morin E."/>
            <person name="Murat C."/>
            <person name="Riley R."/>
            <person name="Ohm R."/>
            <person name="Sun H."/>
            <person name="Tunlid A."/>
            <person name="Henrissat B."/>
            <person name="Grigoriev I.V."/>
            <person name="Hibbett D.S."/>
            <person name="Martin F."/>
        </authorList>
    </citation>
    <scope>NUCLEOTIDE SEQUENCE [LARGE SCALE GENOMIC DNA]</scope>
    <source>
        <strain evidence="10">F 1598</strain>
    </source>
</reference>
<feature type="transmembrane region" description="Helical" evidence="7">
    <location>
        <begin position="239"/>
        <end position="259"/>
    </location>
</feature>
<dbReference type="HOGENOM" id="CLU_055068_7_2_1"/>
<dbReference type="EMBL" id="KN832972">
    <property type="protein sequence ID" value="KIM91048.1"/>
    <property type="molecule type" value="Genomic_DNA"/>
</dbReference>
<accession>A0A0C3BWX2</accession>
<evidence type="ECO:0000256" key="6">
    <source>
        <dbReference type="ARBA" id="ARBA00023136"/>
    </source>
</evidence>
<dbReference type="GO" id="GO:0006465">
    <property type="term" value="P:signal peptide processing"/>
    <property type="evidence" value="ECO:0007669"/>
    <property type="project" value="TreeGrafter"/>
</dbReference>
<dbReference type="AlphaFoldDB" id="A0A0C3BWX2"/>
<evidence type="ECO:0000256" key="3">
    <source>
        <dbReference type="ARBA" id="ARBA00022692"/>
    </source>
</evidence>
<reference evidence="9 10" key="1">
    <citation type="submission" date="2014-04" db="EMBL/GenBank/DDBJ databases">
        <authorList>
            <consortium name="DOE Joint Genome Institute"/>
            <person name="Kuo A."/>
            <person name="Tarkka M."/>
            <person name="Buscot F."/>
            <person name="Kohler A."/>
            <person name="Nagy L.G."/>
            <person name="Floudas D."/>
            <person name="Copeland A."/>
            <person name="Barry K.W."/>
            <person name="Cichocki N."/>
            <person name="Veneault-Fourrey C."/>
            <person name="LaButti K."/>
            <person name="Lindquist E.A."/>
            <person name="Lipzen A."/>
            <person name="Lundell T."/>
            <person name="Morin E."/>
            <person name="Murat C."/>
            <person name="Sun H."/>
            <person name="Tunlid A."/>
            <person name="Henrissat B."/>
            <person name="Grigoriev I.V."/>
            <person name="Hibbett D.S."/>
            <person name="Martin F."/>
            <person name="Nordberg H.P."/>
            <person name="Cantor M.N."/>
            <person name="Hua S.X."/>
        </authorList>
    </citation>
    <scope>NUCLEOTIDE SEQUENCE [LARGE SCALE GENOMIC DNA]</scope>
    <source>
        <strain evidence="9 10">F 1598</strain>
    </source>
</reference>
<dbReference type="InterPro" id="IPR035952">
    <property type="entry name" value="Rhomboid-like_sf"/>
</dbReference>
<protein>
    <recommendedName>
        <fullName evidence="8">Peptidase S54 rhomboid domain-containing protein</fullName>
    </recommendedName>
</protein>
<dbReference type="STRING" id="765440.A0A0C3BWX2"/>
<organism evidence="9 10">
    <name type="scientific">Piloderma croceum (strain F 1598)</name>
    <dbReference type="NCBI Taxonomy" id="765440"/>
    <lineage>
        <taxon>Eukaryota</taxon>
        <taxon>Fungi</taxon>
        <taxon>Dikarya</taxon>
        <taxon>Basidiomycota</taxon>
        <taxon>Agaricomycotina</taxon>
        <taxon>Agaricomycetes</taxon>
        <taxon>Agaricomycetidae</taxon>
        <taxon>Atheliales</taxon>
        <taxon>Atheliaceae</taxon>
        <taxon>Piloderma</taxon>
    </lineage>
</organism>
<feature type="transmembrane region" description="Helical" evidence="7">
    <location>
        <begin position="275"/>
        <end position="291"/>
    </location>
</feature>
<evidence type="ECO:0000313" key="10">
    <source>
        <dbReference type="Proteomes" id="UP000054166"/>
    </source>
</evidence>
<dbReference type="Proteomes" id="UP000054166">
    <property type="component" value="Unassembled WGS sequence"/>
</dbReference>
<dbReference type="Gene3D" id="1.20.1540.10">
    <property type="entry name" value="Rhomboid-like"/>
    <property type="match status" value="1"/>
</dbReference>
<evidence type="ECO:0000256" key="1">
    <source>
        <dbReference type="ARBA" id="ARBA00004141"/>
    </source>
</evidence>
<dbReference type="InterPro" id="IPR050925">
    <property type="entry name" value="Rhomboid_protease_S54"/>
</dbReference>
<keyword evidence="5 7" id="KW-1133">Transmembrane helix</keyword>
<evidence type="ECO:0000256" key="2">
    <source>
        <dbReference type="ARBA" id="ARBA00009045"/>
    </source>
</evidence>
<feature type="domain" description="Peptidase S54 rhomboid" evidence="8">
    <location>
        <begin position="152"/>
        <end position="289"/>
    </location>
</feature>
<comment type="similarity">
    <text evidence="2">Belongs to the peptidase S54 family.</text>
</comment>
<evidence type="ECO:0000256" key="5">
    <source>
        <dbReference type="ARBA" id="ARBA00022989"/>
    </source>
</evidence>
<dbReference type="GO" id="GO:0016020">
    <property type="term" value="C:membrane"/>
    <property type="evidence" value="ECO:0007669"/>
    <property type="project" value="UniProtKB-SubCell"/>
</dbReference>
<name>A0A0C3BWX2_PILCF</name>
<dbReference type="Pfam" id="PF01694">
    <property type="entry name" value="Rhomboid"/>
    <property type="match status" value="1"/>
</dbReference>
<evidence type="ECO:0000256" key="7">
    <source>
        <dbReference type="SAM" id="Phobius"/>
    </source>
</evidence>
<dbReference type="PANTHER" id="PTHR43731:SF14">
    <property type="entry name" value="PRESENILIN-ASSOCIATED RHOMBOID-LIKE PROTEIN, MITOCHONDRIAL"/>
    <property type="match status" value="1"/>
</dbReference>
<gene>
    <name evidence="9" type="ORF">PILCRDRAFT_59241</name>
</gene>
<keyword evidence="6 7" id="KW-0472">Membrane</keyword>
<dbReference type="InterPro" id="IPR022764">
    <property type="entry name" value="Peptidase_S54_rhomboid_dom"/>
</dbReference>
<feature type="transmembrane region" description="Helical" evidence="7">
    <location>
        <begin position="103"/>
        <end position="122"/>
    </location>
</feature>
<keyword evidence="10" id="KW-1185">Reference proteome</keyword>
<evidence type="ECO:0000313" key="9">
    <source>
        <dbReference type="EMBL" id="KIM91048.1"/>
    </source>
</evidence>
<keyword evidence="3 7" id="KW-0812">Transmembrane</keyword>
<dbReference type="PANTHER" id="PTHR43731">
    <property type="entry name" value="RHOMBOID PROTEASE"/>
    <property type="match status" value="1"/>
</dbReference>